<dbReference type="InterPro" id="IPR018873">
    <property type="entry name" value="KilA-N_DNA-bd_domain"/>
</dbReference>
<keyword evidence="3" id="KW-1185">Reference proteome</keyword>
<reference evidence="2 3" key="1">
    <citation type="submission" date="2019-11" db="EMBL/GenBank/DDBJ databases">
        <title>FDA dAtabase for Regulatory Grade micrObial Sequences (FDA-ARGOS): Supporting development and validation of Infectious Disease Dx tests.</title>
        <authorList>
            <person name="Turner S."/>
            <person name="Byrd R."/>
            <person name="Tallon L."/>
            <person name="Sadzewicz L."/>
            <person name="Vavikolanu K."/>
            <person name="Mehta A."/>
            <person name="Aluvathingal J."/>
            <person name="Nadendla S."/>
            <person name="Myers T."/>
            <person name="Yan Y."/>
            <person name="Sichtig H."/>
        </authorList>
    </citation>
    <scope>NUCLEOTIDE SEQUENCE [LARGE SCALE GENOMIC DNA]</scope>
    <source>
        <strain evidence="2 3">FDAARGOS_741</strain>
    </source>
</reference>
<dbReference type="Pfam" id="PF10543">
    <property type="entry name" value="ORF6N"/>
    <property type="match status" value="1"/>
</dbReference>
<feature type="domain" description="KilA-N DNA-binding" evidence="1">
    <location>
        <begin position="35"/>
        <end position="123"/>
    </location>
</feature>
<gene>
    <name evidence="2" type="ORF">FOC49_01480</name>
</gene>
<dbReference type="EMBL" id="CP046314">
    <property type="protein sequence ID" value="QGS08644.1"/>
    <property type="molecule type" value="Genomic_DNA"/>
</dbReference>
<protein>
    <submittedName>
        <fullName evidence="2">ORF6N domain-containing protein</fullName>
    </submittedName>
</protein>
<dbReference type="Proteomes" id="UP000425411">
    <property type="component" value="Chromosome"/>
</dbReference>
<organism evidence="2 3">
    <name type="scientific">Gemella morbillorum</name>
    <dbReference type="NCBI Taxonomy" id="29391"/>
    <lineage>
        <taxon>Bacteria</taxon>
        <taxon>Bacillati</taxon>
        <taxon>Bacillota</taxon>
        <taxon>Bacilli</taxon>
        <taxon>Bacillales</taxon>
        <taxon>Gemellaceae</taxon>
        <taxon>Gemella</taxon>
    </lineage>
</organism>
<dbReference type="AlphaFoldDB" id="A0AAP9HC43"/>
<name>A0AAP9HC43_9BACL</name>
<evidence type="ECO:0000313" key="2">
    <source>
        <dbReference type="EMBL" id="QGS08644.1"/>
    </source>
</evidence>
<sequence length="363" mass="42117">MIKTRWRLFGNLRKGMEKMDKKDEIMLVNQESLAEKIYMIRGQKVMLDFELAEIYGYETKRFNEQVKNNIEKFDDDFRFQLTKEEWENLRSKISTSKSETGSGGRRYLPYVFSEAGIYMLMTVLKGELAVKQSKALIRTFKQMKDYIVENQGLIGQREFLQLSMQITSNVVEMQDLRRDLMNVEDKVAGLVDNLGNVVHKSELSELILDLSNPQLKYGFLLLNGEPIEANLAYKDIYSIAKKSIYIVDNYIGVKTLVLLKDIPSSVEITIFSDNVGKGLHTLEYQDFCKEYPFRKIKFQKSGGEFHDRYIIIDWNTDKQRIYHCGASSKDAGQRITTISEVVDQVVYADLINKLLKNPILKLK</sequence>
<evidence type="ECO:0000313" key="3">
    <source>
        <dbReference type="Proteomes" id="UP000425411"/>
    </source>
</evidence>
<proteinExistence type="predicted"/>
<accession>A0AAP9HC43</accession>
<evidence type="ECO:0000259" key="1">
    <source>
        <dbReference type="Pfam" id="PF10543"/>
    </source>
</evidence>